<evidence type="ECO:0000313" key="2">
    <source>
        <dbReference type="Proteomes" id="UP000051835"/>
    </source>
</evidence>
<evidence type="ECO:0000313" key="1">
    <source>
        <dbReference type="EMBL" id="KRL50136.1"/>
    </source>
</evidence>
<dbReference type="EMBL" id="AZFC01000003">
    <property type="protein sequence ID" value="KRL50136.1"/>
    <property type="molecule type" value="Genomic_DNA"/>
</dbReference>
<dbReference type="AlphaFoldDB" id="A0A0R1RAI0"/>
<comment type="caution">
    <text evidence="1">The sequence shown here is derived from an EMBL/GenBank/DDBJ whole genome shotgun (WGS) entry which is preliminary data.</text>
</comment>
<sequence>MTELMLYPDDMTLIQLTGDIRLLASNPQTHDFVLTIGRHNLTAGRYTLPEVSRALQHDDWSWLTALPLTKLVFDNRVLIRPIWRPNRFGQRADTNAFQTVTMTAKTVLLQVSARGTQFDVYRRYQPYQGHQFTSGLTYEQYQAQQRAMQTTVSELGLNNWLAS</sequence>
<organism evidence="1 2">
    <name type="scientific">Levilactobacillus spicheri DSM 15429</name>
    <dbReference type="NCBI Taxonomy" id="1423805"/>
    <lineage>
        <taxon>Bacteria</taxon>
        <taxon>Bacillati</taxon>
        <taxon>Bacillota</taxon>
        <taxon>Bacilli</taxon>
        <taxon>Lactobacillales</taxon>
        <taxon>Lactobacillaceae</taxon>
        <taxon>Levilactobacillus</taxon>
    </lineage>
</organism>
<proteinExistence type="predicted"/>
<gene>
    <name evidence="1" type="ORF">FD37_GL002267</name>
</gene>
<reference evidence="1 2" key="1">
    <citation type="journal article" date="2015" name="Genome Announc.">
        <title>Expanding the biotechnology potential of lactobacilli through comparative genomics of 213 strains and associated genera.</title>
        <authorList>
            <person name="Sun Z."/>
            <person name="Harris H.M."/>
            <person name="McCann A."/>
            <person name="Guo C."/>
            <person name="Argimon S."/>
            <person name="Zhang W."/>
            <person name="Yang X."/>
            <person name="Jeffery I.B."/>
            <person name="Cooney J.C."/>
            <person name="Kagawa T.F."/>
            <person name="Liu W."/>
            <person name="Song Y."/>
            <person name="Salvetti E."/>
            <person name="Wrobel A."/>
            <person name="Rasinkangas P."/>
            <person name="Parkhill J."/>
            <person name="Rea M.C."/>
            <person name="O'Sullivan O."/>
            <person name="Ritari J."/>
            <person name="Douillard F.P."/>
            <person name="Paul Ross R."/>
            <person name="Yang R."/>
            <person name="Briner A.E."/>
            <person name="Felis G.E."/>
            <person name="de Vos W.M."/>
            <person name="Barrangou R."/>
            <person name="Klaenhammer T.R."/>
            <person name="Caufield P.W."/>
            <person name="Cui Y."/>
            <person name="Zhang H."/>
            <person name="O'Toole P.W."/>
        </authorList>
    </citation>
    <scope>NUCLEOTIDE SEQUENCE [LARGE SCALE GENOMIC DNA]</scope>
    <source>
        <strain evidence="1 2">DSM 15429</strain>
    </source>
</reference>
<dbReference type="Proteomes" id="UP000051835">
    <property type="component" value="Unassembled WGS sequence"/>
</dbReference>
<accession>A0A0R1RAI0</accession>
<dbReference type="PATRIC" id="fig|1423805.4.peg.2331"/>
<protein>
    <submittedName>
        <fullName evidence="1">Uncharacterized protein</fullName>
    </submittedName>
</protein>
<dbReference type="RefSeq" id="WP_056963137.1">
    <property type="nucleotide sequence ID" value="NZ_AZFC01000003.1"/>
</dbReference>
<name>A0A0R1RAI0_9LACO</name>